<evidence type="ECO:0000313" key="1">
    <source>
        <dbReference type="EMBL" id="GAG88318.1"/>
    </source>
</evidence>
<gene>
    <name evidence="1" type="ORF">S01H4_26897</name>
</gene>
<accession>X1BVW1</accession>
<reference evidence="1" key="1">
    <citation type="journal article" date="2014" name="Front. Microbiol.">
        <title>High frequency of phylogenetically diverse reductive dehalogenase-homologous genes in deep subseafloor sedimentary metagenomes.</title>
        <authorList>
            <person name="Kawai M."/>
            <person name="Futagami T."/>
            <person name="Toyoda A."/>
            <person name="Takaki Y."/>
            <person name="Nishi S."/>
            <person name="Hori S."/>
            <person name="Arai W."/>
            <person name="Tsubouchi T."/>
            <person name="Morono Y."/>
            <person name="Uchiyama I."/>
            <person name="Ito T."/>
            <person name="Fujiyama A."/>
            <person name="Inagaki F."/>
            <person name="Takami H."/>
        </authorList>
    </citation>
    <scope>NUCLEOTIDE SEQUENCE</scope>
    <source>
        <strain evidence="1">Expedition CK06-06</strain>
    </source>
</reference>
<name>X1BVW1_9ZZZZ</name>
<dbReference type="EMBL" id="BART01013043">
    <property type="protein sequence ID" value="GAG88318.1"/>
    <property type="molecule type" value="Genomic_DNA"/>
</dbReference>
<dbReference type="AlphaFoldDB" id="X1BVW1"/>
<organism evidence="1">
    <name type="scientific">marine sediment metagenome</name>
    <dbReference type="NCBI Taxonomy" id="412755"/>
    <lineage>
        <taxon>unclassified sequences</taxon>
        <taxon>metagenomes</taxon>
        <taxon>ecological metagenomes</taxon>
    </lineage>
</organism>
<protein>
    <submittedName>
        <fullName evidence="1">Uncharacterized protein</fullName>
    </submittedName>
</protein>
<proteinExistence type="predicted"/>
<sequence length="68" mass="7542">MSELSRQKAAQAWCTPETSGITMIPELAEAFANILDDIWSRPWLGNATTGELIEELKARSDLTYKTIG</sequence>
<comment type="caution">
    <text evidence="1">The sequence shown here is derived from an EMBL/GenBank/DDBJ whole genome shotgun (WGS) entry which is preliminary data.</text>
</comment>